<name>A0A0C2I559_THEKT</name>
<evidence type="ECO:0000313" key="1">
    <source>
        <dbReference type="EMBL" id="KII60278.1"/>
    </source>
</evidence>
<keyword evidence="2" id="KW-1185">Reference proteome</keyword>
<sequence>MENKKKTVFIVNESFLNQPIMKKLEENGRVRISTTNFQDTIIATSISLVFMIKKFDTLKEHQVLLDSVKNLQKIHPKSYLILYGNNIDFKLIETFNLAMIESNCFITVVTVLDEPGVVDFIMNIVNIPQNQFDDSVTELKNTFAGALSNDDILDIVMRNFGCDKTTACLLLSNIDSLSDLWDLEDPNKNFQIDQKLMNSIIRFFNKDTMI</sequence>
<dbReference type="EMBL" id="JWZT01005709">
    <property type="protein sequence ID" value="KII60278.1"/>
    <property type="molecule type" value="Genomic_DNA"/>
</dbReference>
<evidence type="ECO:0000313" key="2">
    <source>
        <dbReference type="Proteomes" id="UP000031668"/>
    </source>
</evidence>
<dbReference type="AlphaFoldDB" id="A0A0C2I559"/>
<protein>
    <submittedName>
        <fullName evidence="1">Uncharacterized protein</fullName>
    </submittedName>
</protein>
<accession>A0A0C2I559</accession>
<organism evidence="1 2">
    <name type="scientific">Thelohanellus kitauei</name>
    <name type="common">Myxosporean</name>
    <dbReference type="NCBI Taxonomy" id="669202"/>
    <lineage>
        <taxon>Eukaryota</taxon>
        <taxon>Metazoa</taxon>
        <taxon>Cnidaria</taxon>
        <taxon>Myxozoa</taxon>
        <taxon>Myxosporea</taxon>
        <taxon>Bivalvulida</taxon>
        <taxon>Platysporina</taxon>
        <taxon>Myxobolidae</taxon>
        <taxon>Thelohanellus</taxon>
    </lineage>
</organism>
<proteinExistence type="predicted"/>
<dbReference type="Proteomes" id="UP000031668">
    <property type="component" value="Unassembled WGS sequence"/>
</dbReference>
<comment type="caution">
    <text evidence="1">The sequence shown here is derived from an EMBL/GenBank/DDBJ whole genome shotgun (WGS) entry which is preliminary data.</text>
</comment>
<gene>
    <name evidence="1" type="ORF">RF11_15375</name>
</gene>
<reference evidence="1 2" key="1">
    <citation type="journal article" date="2014" name="Genome Biol. Evol.">
        <title>The genome of the myxosporean Thelohanellus kitauei shows adaptations to nutrient acquisition within its fish host.</title>
        <authorList>
            <person name="Yang Y."/>
            <person name="Xiong J."/>
            <person name="Zhou Z."/>
            <person name="Huo F."/>
            <person name="Miao W."/>
            <person name="Ran C."/>
            <person name="Liu Y."/>
            <person name="Zhang J."/>
            <person name="Feng J."/>
            <person name="Wang M."/>
            <person name="Wang M."/>
            <person name="Wang L."/>
            <person name="Yao B."/>
        </authorList>
    </citation>
    <scope>NUCLEOTIDE SEQUENCE [LARGE SCALE GENOMIC DNA]</scope>
    <source>
        <strain evidence="1">Wuqing</strain>
    </source>
</reference>